<name>A0A7V8NS09_9BACT</name>
<dbReference type="EMBL" id="JACDQQ010001499">
    <property type="protein sequence ID" value="MBA0086408.1"/>
    <property type="molecule type" value="Genomic_DNA"/>
</dbReference>
<organism evidence="1 2">
    <name type="scientific">Candidatus Acidiferrum panamense</name>
    <dbReference type="NCBI Taxonomy" id="2741543"/>
    <lineage>
        <taxon>Bacteria</taxon>
        <taxon>Pseudomonadati</taxon>
        <taxon>Acidobacteriota</taxon>
        <taxon>Terriglobia</taxon>
        <taxon>Candidatus Acidiferrales</taxon>
        <taxon>Candidatus Acidiferrum</taxon>
    </lineage>
</organism>
<keyword evidence="2" id="KW-1185">Reference proteome</keyword>
<evidence type="ECO:0000313" key="1">
    <source>
        <dbReference type="EMBL" id="MBA0086408.1"/>
    </source>
</evidence>
<comment type="caution">
    <text evidence="1">The sequence shown here is derived from an EMBL/GenBank/DDBJ whole genome shotgun (WGS) entry which is preliminary data.</text>
</comment>
<proteinExistence type="predicted"/>
<sequence length="196" mass="23170">MLLAREFVTYLSRQLVRRLAPQIIETTTPDVVAEKIAEVIADELAVEDRLNDEVRDLLSQYSEYMRREGVSYQEMFRRIKNTLISQRKVIRASGRDSGDAMKLSRDKVSDISHKVVDMLRRSRELRLKDKDPNNVRLEIVRYMTELLVAEEKVDRTARLKIRSQKREIPEGTEEWDLLHKRYYSEELKKFGIDLAK</sequence>
<evidence type="ECO:0000313" key="2">
    <source>
        <dbReference type="Proteomes" id="UP000567293"/>
    </source>
</evidence>
<dbReference type="Proteomes" id="UP000567293">
    <property type="component" value="Unassembled WGS sequence"/>
</dbReference>
<accession>A0A7V8NS09</accession>
<dbReference type="Pfam" id="PF04368">
    <property type="entry name" value="DUF507"/>
    <property type="match status" value="1"/>
</dbReference>
<protein>
    <submittedName>
        <fullName evidence="1">DUF507 family protein</fullName>
    </submittedName>
</protein>
<reference evidence="1" key="1">
    <citation type="submission" date="2020-06" db="EMBL/GenBank/DDBJ databases">
        <title>Legume-microbial interactions unlock mineral nutrients during tropical forest succession.</title>
        <authorList>
            <person name="Epihov D.Z."/>
        </authorList>
    </citation>
    <scope>NUCLEOTIDE SEQUENCE [LARGE SCALE GENOMIC DNA]</scope>
    <source>
        <strain evidence="1">Pan2503</strain>
    </source>
</reference>
<dbReference type="AlphaFoldDB" id="A0A7V8NS09"/>
<gene>
    <name evidence="1" type="ORF">HRJ53_15620</name>
</gene>
<dbReference type="InterPro" id="IPR007463">
    <property type="entry name" value="DUF507"/>
</dbReference>